<reference evidence="5 6" key="1">
    <citation type="submission" date="2019-08" db="EMBL/GenBank/DDBJ databases">
        <title>In-depth cultivation of the pig gut microbiome towards novel bacterial diversity and tailored functional studies.</title>
        <authorList>
            <person name="Wylensek D."/>
            <person name="Hitch T.C.A."/>
            <person name="Clavel T."/>
        </authorList>
    </citation>
    <scope>NUCLEOTIDE SEQUENCE [LARGE SCALE GENOMIC DNA]</scope>
    <source>
        <strain evidence="5 6">Oil-RF-744-WCA-WT-10</strain>
    </source>
</reference>
<dbReference type="InterPro" id="IPR000595">
    <property type="entry name" value="cNMP-bd_dom"/>
</dbReference>
<evidence type="ECO:0000313" key="6">
    <source>
        <dbReference type="Proteomes" id="UP000483362"/>
    </source>
</evidence>
<keyword evidence="1" id="KW-0805">Transcription regulation</keyword>
<dbReference type="SUPFAM" id="SSF46785">
    <property type="entry name" value="Winged helix' DNA-binding domain"/>
    <property type="match status" value="1"/>
</dbReference>
<dbReference type="EMBL" id="VULT01000018">
    <property type="protein sequence ID" value="MSS18264.1"/>
    <property type="molecule type" value="Genomic_DNA"/>
</dbReference>
<dbReference type="SUPFAM" id="SSF51206">
    <property type="entry name" value="cAMP-binding domain-like"/>
    <property type="match status" value="1"/>
</dbReference>
<dbReference type="GO" id="GO:0006355">
    <property type="term" value="P:regulation of DNA-templated transcription"/>
    <property type="evidence" value="ECO:0007669"/>
    <property type="project" value="InterPro"/>
</dbReference>
<gene>
    <name evidence="5" type="ORF">FYJ29_10905</name>
</gene>
<sequence length="227" mass="25892">MDNMFEQLMNLPLFQGVSHEHLENLIEKLPFHFLKFKDGDRIIQAREECTHLRFIVSGTVRAVTASEVSRFSVSQRVDAPNVIGPNYLFGRHTHYPYDVYAVGTTGILQLRKCDYMTILQSDEVFLFNILNYLSHLSQKQTYSLLSQSRGMIAERLARLILYLTGPSSYDIVLHFKQKDLCMLLGARRTSLVNAIDELEARGVISHAAGAINVLDRSALVRFMKHDS</sequence>
<dbReference type="PROSITE" id="PS50042">
    <property type="entry name" value="CNMP_BINDING_3"/>
    <property type="match status" value="1"/>
</dbReference>
<dbReference type="Gene3D" id="2.60.120.10">
    <property type="entry name" value="Jelly Rolls"/>
    <property type="match status" value="1"/>
</dbReference>
<dbReference type="Proteomes" id="UP000483362">
    <property type="component" value="Unassembled WGS sequence"/>
</dbReference>
<keyword evidence="6" id="KW-1185">Reference proteome</keyword>
<evidence type="ECO:0000256" key="2">
    <source>
        <dbReference type="ARBA" id="ARBA00023125"/>
    </source>
</evidence>
<keyword evidence="3" id="KW-0804">Transcription</keyword>
<dbReference type="InterPro" id="IPR014710">
    <property type="entry name" value="RmlC-like_jellyroll"/>
</dbReference>
<dbReference type="GO" id="GO:0003677">
    <property type="term" value="F:DNA binding"/>
    <property type="evidence" value="ECO:0007669"/>
    <property type="project" value="UniProtKB-KW"/>
</dbReference>
<evidence type="ECO:0000256" key="3">
    <source>
        <dbReference type="ARBA" id="ARBA00023163"/>
    </source>
</evidence>
<organism evidence="5 6">
    <name type="scientific">Sodaliphilus pleomorphus</name>
    <dbReference type="NCBI Taxonomy" id="2606626"/>
    <lineage>
        <taxon>Bacteria</taxon>
        <taxon>Pseudomonadati</taxon>
        <taxon>Bacteroidota</taxon>
        <taxon>Bacteroidia</taxon>
        <taxon>Bacteroidales</taxon>
        <taxon>Muribaculaceae</taxon>
        <taxon>Sodaliphilus</taxon>
    </lineage>
</organism>
<protein>
    <submittedName>
        <fullName evidence="5">Crp/Fnr family transcriptional regulator</fullName>
    </submittedName>
</protein>
<dbReference type="AlphaFoldDB" id="A0A6L5XFK0"/>
<dbReference type="RefSeq" id="WP_154326821.1">
    <property type="nucleotide sequence ID" value="NZ_CP045696.1"/>
</dbReference>
<dbReference type="InterPro" id="IPR012318">
    <property type="entry name" value="HTH_CRP"/>
</dbReference>
<dbReference type="InterPro" id="IPR018490">
    <property type="entry name" value="cNMP-bd_dom_sf"/>
</dbReference>
<evidence type="ECO:0000259" key="4">
    <source>
        <dbReference type="PROSITE" id="PS50042"/>
    </source>
</evidence>
<feature type="domain" description="Cyclic nucleotide-binding" evidence="4">
    <location>
        <begin position="13"/>
        <end position="119"/>
    </location>
</feature>
<accession>A0A6L5XFK0</accession>
<proteinExistence type="predicted"/>
<evidence type="ECO:0000313" key="5">
    <source>
        <dbReference type="EMBL" id="MSS18264.1"/>
    </source>
</evidence>
<dbReference type="InterPro" id="IPR036390">
    <property type="entry name" value="WH_DNA-bd_sf"/>
</dbReference>
<evidence type="ECO:0000256" key="1">
    <source>
        <dbReference type="ARBA" id="ARBA00023015"/>
    </source>
</evidence>
<comment type="caution">
    <text evidence="5">The sequence shown here is derived from an EMBL/GenBank/DDBJ whole genome shotgun (WGS) entry which is preliminary data.</text>
</comment>
<dbReference type="SMART" id="SM00100">
    <property type="entry name" value="cNMP"/>
    <property type="match status" value="1"/>
</dbReference>
<dbReference type="Pfam" id="PF00027">
    <property type="entry name" value="cNMP_binding"/>
    <property type="match status" value="1"/>
</dbReference>
<keyword evidence="2" id="KW-0238">DNA-binding</keyword>
<dbReference type="Pfam" id="PF13545">
    <property type="entry name" value="HTH_Crp_2"/>
    <property type="match status" value="1"/>
</dbReference>
<name>A0A6L5XFK0_9BACT</name>
<dbReference type="CDD" id="cd00038">
    <property type="entry name" value="CAP_ED"/>
    <property type="match status" value="1"/>
</dbReference>